<dbReference type="AlphaFoldDB" id="A0AAU9UK06"/>
<evidence type="ECO:0000313" key="2">
    <source>
        <dbReference type="Proteomes" id="UP001153954"/>
    </source>
</evidence>
<organism evidence="1 2">
    <name type="scientific">Euphydryas editha</name>
    <name type="common">Edith's checkerspot</name>
    <dbReference type="NCBI Taxonomy" id="104508"/>
    <lineage>
        <taxon>Eukaryota</taxon>
        <taxon>Metazoa</taxon>
        <taxon>Ecdysozoa</taxon>
        <taxon>Arthropoda</taxon>
        <taxon>Hexapoda</taxon>
        <taxon>Insecta</taxon>
        <taxon>Pterygota</taxon>
        <taxon>Neoptera</taxon>
        <taxon>Endopterygota</taxon>
        <taxon>Lepidoptera</taxon>
        <taxon>Glossata</taxon>
        <taxon>Ditrysia</taxon>
        <taxon>Papilionoidea</taxon>
        <taxon>Nymphalidae</taxon>
        <taxon>Nymphalinae</taxon>
        <taxon>Euphydryas</taxon>
    </lineage>
</organism>
<dbReference type="Proteomes" id="UP001153954">
    <property type="component" value="Unassembled WGS sequence"/>
</dbReference>
<protein>
    <submittedName>
        <fullName evidence="1">Uncharacterized protein</fullName>
    </submittedName>
</protein>
<keyword evidence="2" id="KW-1185">Reference proteome</keyword>
<comment type="caution">
    <text evidence="1">The sequence shown here is derived from an EMBL/GenBank/DDBJ whole genome shotgun (WGS) entry which is preliminary data.</text>
</comment>
<name>A0AAU9UK06_EUPED</name>
<reference evidence="1" key="1">
    <citation type="submission" date="2022-03" db="EMBL/GenBank/DDBJ databases">
        <authorList>
            <person name="Tunstrom K."/>
        </authorList>
    </citation>
    <scope>NUCLEOTIDE SEQUENCE</scope>
</reference>
<accession>A0AAU9UK06</accession>
<gene>
    <name evidence="1" type="ORF">EEDITHA_LOCUS14436</name>
</gene>
<sequence length="111" mass="12409">MSVCISPQDSGFNDADGLCLNNGCCGKGARTKLMEQARTQLEGALRSELTKLADVLANRAKRFDGKFKILNLIFSIFNLIVNPYVDLKRNSVVAFRTQLLYWREEFSSTVG</sequence>
<proteinExistence type="predicted"/>
<evidence type="ECO:0000313" key="1">
    <source>
        <dbReference type="EMBL" id="CAH2099463.1"/>
    </source>
</evidence>
<dbReference type="EMBL" id="CAKOGL010000022">
    <property type="protein sequence ID" value="CAH2099463.1"/>
    <property type="molecule type" value="Genomic_DNA"/>
</dbReference>